<dbReference type="InterPro" id="IPR002347">
    <property type="entry name" value="SDR_fam"/>
</dbReference>
<dbReference type="SUPFAM" id="SSF51735">
    <property type="entry name" value="NAD(P)-binding Rossmann-fold domains"/>
    <property type="match status" value="1"/>
</dbReference>
<name>A0A7S1R463_ALECA</name>
<accession>A0A7S1R463</accession>
<dbReference type="AlphaFoldDB" id="A0A7S1R463"/>
<dbReference type="PANTHER" id="PTHR43943">
    <property type="entry name" value="DEHYDROGENASE/REDUCTASE (SDR FAMILY) MEMBER 4"/>
    <property type="match status" value="1"/>
</dbReference>
<evidence type="ECO:0008006" key="3">
    <source>
        <dbReference type="Google" id="ProtNLM"/>
    </source>
</evidence>
<dbReference type="PANTHER" id="PTHR43943:SF2">
    <property type="entry name" value="DEHYDROGENASE_REDUCTASE 4"/>
    <property type="match status" value="1"/>
</dbReference>
<dbReference type="CDD" id="cd05233">
    <property type="entry name" value="SDR_c"/>
    <property type="match status" value="1"/>
</dbReference>
<organism evidence="2">
    <name type="scientific">Alexandrium catenella</name>
    <name type="common">Red tide dinoflagellate</name>
    <name type="synonym">Gonyaulax catenella</name>
    <dbReference type="NCBI Taxonomy" id="2925"/>
    <lineage>
        <taxon>Eukaryota</taxon>
        <taxon>Sar</taxon>
        <taxon>Alveolata</taxon>
        <taxon>Dinophyceae</taxon>
        <taxon>Gonyaulacales</taxon>
        <taxon>Pyrocystaceae</taxon>
        <taxon>Alexandrium</taxon>
    </lineage>
</organism>
<protein>
    <recommendedName>
        <fullName evidence="3">Dehydrogenase/reductase SDR family member 4</fullName>
    </recommendedName>
</protein>
<reference evidence="2" key="1">
    <citation type="submission" date="2021-01" db="EMBL/GenBank/DDBJ databases">
        <authorList>
            <person name="Corre E."/>
            <person name="Pelletier E."/>
            <person name="Niang G."/>
            <person name="Scheremetjew M."/>
            <person name="Finn R."/>
            <person name="Kale V."/>
            <person name="Holt S."/>
            <person name="Cochrane G."/>
            <person name="Meng A."/>
            <person name="Brown T."/>
            <person name="Cohen L."/>
        </authorList>
    </citation>
    <scope>NUCLEOTIDE SEQUENCE</scope>
    <source>
        <strain evidence="2">OF101</strain>
    </source>
</reference>
<dbReference type="EMBL" id="HBGE01055924">
    <property type="protein sequence ID" value="CAD9155153.1"/>
    <property type="molecule type" value="Transcribed_RNA"/>
</dbReference>
<gene>
    <name evidence="2" type="ORF">ACAT0790_LOCUS33742</name>
</gene>
<comment type="similarity">
    <text evidence="1">Belongs to the short-chain dehydrogenases/reductases (SDR) family.</text>
</comment>
<dbReference type="Pfam" id="PF13561">
    <property type="entry name" value="adh_short_C2"/>
    <property type="match status" value="1"/>
</dbReference>
<evidence type="ECO:0000256" key="1">
    <source>
        <dbReference type="ARBA" id="ARBA00006484"/>
    </source>
</evidence>
<dbReference type="InterPro" id="IPR020904">
    <property type="entry name" value="Sc_DH/Rdtase_CS"/>
</dbReference>
<evidence type="ECO:0000313" key="2">
    <source>
        <dbReference type="EMBL" id="CAD9155153.1"/>
    </source>
</evidence>
<dbReference type="InterPro" id="IPR036291">
    <property type="entry name" value="NAD(P)-bd_dom_sf"/>
</dbReference>
<proteinExistence type="inferred from homology"/>
<dbReference type="Gene3D" id="3.40.50.720">
    <property type="entry name" value="NAD(P)-binding Rossmann-like Domain"/>
    <property type="match status" value="1"/>
</dbReference>
<dbReference type="PRINTS" id="PR00081">
    <property type="entry name" value="GDHRDH"/>
</dbReference>
<sequence>MKEKGVDCLGIAAHAAKPEDIAKTIEETVRHFGGLDHLFINHAVSPGLMFMVNQLDPKVPLCTEEQWDKIFETNVKSFWLIVRAAMPYLKEGSSIVINASVGGYMPSPPTPVYAVSKTALLGMIKALAVELGVKGIRVNGVAPGVIKTRLAGYQTTGKIAKERSNATFLKRLGEPREIGDAVAFLLSDGASYLTGETLTISGGMSAGSRL</sequence>
<dbReference type="PROSITE" id="PS00061">
    <property type="entry name" value="ADH_SHORT"/>
    <property type="match status" value="1"/>
</dbReference>